<feature type="compositionally biased region" description="Polar residues" evidence="1">
    <location>
        <begin position="159"/>
        <end position="181"/>
    </location>
</feature>
<accession>A0ABD2A9P5</accession>
<feature type="non-terminal residue" evidence="2">
    <location>
        <position position="181"/>
    </location>
</feature>
<gene>
    <name evidence="2" type="ORF">V1478_013039</name>
</gene>
<protein>
    <submittedName>
        <fullName evidence="2">Basement membrane-specific heparan sulfate proteoglycan core protein-like isoform X1</fullName>
    </submittedName>
</protein>
<sequence length="181" mass="20612">MYSESGSVSSVNVDHGKPTNSWARPQFDDIAPKNITAIVGQTAELNCYVKRPGDRVDMWVEGFRPHKGYLLIARYESLEHMGRSEYRLEQDRAVEQGVASTWLQASFQPGFGQMNRSSILDEVTARDMGLFDSLSYLLQHVYVCTYLTYRHYRSETENRSYTSTTPVSGNDQSPLRSVPRT</sequence>
<name>A0ABD2A9P5_VESSQ</name>
<dbReference type="AlphaFoldDB" id="A0ABD2A9P5"/>
<reference evidence="2 3" key="1">
    <citation type="journal article" date="2024" name="Ann. Entomol. Soc. Am.">
        <title>Genomic analyses of the southern and eastern yellowjacket wasps (Hymenoptera: Vespidae) reveal evolutionary signatures of social life.</title>
        <authorList>
            <person name="Catto M.A."/>
            <person name="Caine P.B."/>
            <person name="Orr S.E."/>
            <person name="Hunt B.G."/>
            <person name="Goodisman M.A.D."/>
        </authorList>
    </citation>
    <scope>NUCLEOTIDE SEQUENCE [LARGE SCALE GENOMIC DNA]</scope>
    <source>
        <strain evidence="2">233</strain>
        <tissue evidence="2">Head and thorax</tissue>
    </source>
</reference>
<feature type="compositionally biased region" description="Polar residues" evidence="1">
    <location>
        <begin position="1"/>
        <end position="23"/>
    </location>
</feature>
<dbReference type="Proteomes" id="UP001607302">
    <property type="component" value="Unassembled WGS sequence"/>
</dbReference>
<feature type="region of interest" description="Disordered" evidence="1">
    <location>
        <begin position="157"/>
        <end position="181"/>
    </location>
</feature>
<dbReference type="Gene3D" id="2.60.40.10">
    <property type="entry name" value="Immunoglobulins"/>
    <property type="match status" value="1"/>
</dbReference>
<dbReference type="InterPro" id="IPR013783">
    <property type="entry name" value="Ig-like_fold"/>
</dbReference>
<feature type="region of interest" description="Disordered" evidence="1">
    <location>
        <begin position="1"/>
        <end position="25"/>
    </location>
</feature>
<keyword evidence="3" id="KW-1185">Reference proteome</keyword>
<comment type="caution">
    <text evidence="2">The sequence shown here is derived from an EMBL/GenBank/DDBJ whole genome shotgun (WGS) entry which is preliminary data.</text>
</comment>
<organism evidence="2 3">
    <name type="scientific">Vespula squamosa</name>
    <name type="common">Southern yellow jacket</name>
    <name type="synonym">Wasp</name>
    <dbReference type="NCBI Taxonomy" id="30214"/>
    <lineage>
        <taxon>Eukaryota</taxon>
        <taxon>Metazoa</taxon>
        <taxon>Ecdysozoa</taxon>
        <taxon>Arthropoda</taxon>
        <taxon>Hexapoda</taxon>
        <taxon>Insecta</taxon>
        <taxon>Pterygota</taxon>
        <taxon>Neoptera</taxon>
        <taxon>Endopterygota</taxon>
        <taxon>Hymenoptera</taxon>
        <taxon>Apocrita</taxon>
        <taxon>Aculeata</taxon>
        <taxon>Vespoidea</taxon>
        <taxon>Vespidae</taxon>
        <taxon>Vespinae</taxon>
        <taxon>Vespula</taxon>
    </lineage>
</organism>
<evidence type="ECO:0000313" key="3">
    <source>
        <dbReference type="Proteomes" id="UP001607302"/>
    </source>
</evidence>
<evidence type="ECO:0000256" key="1">
    <source>
        <dbReference type="SAM" id="MobiDB-lite"/>
    </source>
</evidence>
<dbReference type="EMBL" id="JAUDFV010000153">
    <property type="protein sequence ID" value="KAL2717339.1"/>
    <property type="molecule type" value="Genomic_DNA"/>
</dbReference>
<proteinExistence type="predicted"/>
<evidence type="ECO:0000313" key="2">
    <source>
        <dbReference type="EMBL" id="KAL2717339.1"/>
    </source>
</evidence>